<feature type="chain" id="PRO_5019301752" description="Lipoprotein" evidence="1">
    <location>
        <begin position="19"/>
        <end position="120"/>
    </location>
</feature>
<evidence type="ECO:0000313" key="2">
    <source>
        <dbReference type="EMBL" id="AZV26545.1"/>
    </source>
</evidence>
<evidence type="ECO:0000313" key="3">
    <source>
        <dbReference type="Proteomes" id="UP000282760"/>
    </source>
</evidence>
<dbReference type="Proteomes" id="UP000282760">
    <property type="component" value="Chromosome"/>
</dbReference>
<organism evidence="2 3">
    <name type="scientific">Pseudomonas syringae</name>
    <dbReference type="NCBI Taxonomy" id="317"/>
    <lineage>
        <taxon>Bacteria</taxon>
        <taxon>Pseudomonadati</taxon>
        <taxon>Pseudomonadota</taxon>
        <taxon>Gammaproteobacteria</taxon>
        <taxon>Pseudomonadales</taxon>
        <taxon>Pseudomonadaceae</taxon>
        <taxon>Pseudomonas</taxon>
    </lineage>
</organism>
<evidence type="ECO:0008006" key="4">
    <source>
        <dbReference type="Google" id="ProtNLM"/>
    </source>
</evidence>
<reference evidence="2 3" key="1">
    <citation type="submission" date="2017-11" db="EMBL/GenBank/DDBJ databases">
        <title>Effect of PGPRs.</title>
        <authorList>
            <person name="Oliva R."/>
            <person name="Nong J."/>
            <person name="Roman V."/>
        </authorList>
    </citation>
    <scope>NUCLEOTIDE SEQUENCE [LARGE SCALE GENOMIC DNA]</scope>
    <source>
        <strain evidence="2">Inb918</strain>
    </source>
</reference>
<name>A0A3T0JSV6_PSESX</name>
<dbReference type="PROSITE" id="PS51257">
    <property type="entry name" value="PROKAR_LIPOPROTEIN"/>
    <property type="match status" value="1"/>
</dbReference>
<dbReference type="AlphaFoldDB" id="A0A3T0JSV6"/>
<proteinExistence type="predicted"/>
<feature type="signal peptide" evidence="1">
    <location>
        <begin position="1"/>
        <end position="18"/>
    </location>
</feature>
<keyword evidence="1" id="KW-0732">Signal</keyword>
<evidence type="ECO:0000256" key="1">
    <source>
        <dbReference type="SAM" id="SignalP"/>
    </source>
</evidence>
<gene>
    <name evidence="2" type="ORF">CT157_11155</name>
</gene>
<accession>A0A3T0JSV6</accession>
<sequence>MKKLLFILTLFSSFSCTAATILNPMDFDGSEAQKQQVIDSITATVRKDYCEKIDMCQESTLRMMEKKNLDSFKEATKATDRKIMNAVIHDYCEKIDMCNYSTIWMMYKKNFETKNKSLTW</sequence>
<dbReference type="EMBL" id="CP024646">
    <property type="protein sequence ID" value="AZV26545.1"/>
    <property type="molecule type" value="Genomic_DNA"/>
</dbReference>
<protein>
    <recommendedName>
        <fullName evidence="4">Lipoprotein</fullName>
    </recommendedName>
</protein>